<dbReference type="AlphaFoldDB" id="A0A3G8XJJ5"/>
<dbReference type="EMBL" id="CP034159">
    <property type="protein sequence ID" value="AZI33685.1"/>
    <property type="molecule type" value="Genomic_DNA"/>
</dbReference>
<sequence>MSEKSKRLMMIYSRLKSGPVTIDMLSNWAKKNDLQISSRTFYRDLYDLENSLILPNERLVVSVGEKNRKTWKIEYINKEEPLTEFDINSYILFQNFLPQPVVSSRRDSLGKIVRLFYQQYSKSQFENFVDVAKMQIKATHFYEGSSFTDYHKILDDCIWSIQNKRQMELISINYDYTSISSDVTFPRFFYPYKFCITGAWFIFPAI</sequence>
<name>A0A3G8XJJ5_9FLAO</name>
<organism evidence="1 2">
    <name type="scientific">Kaistella carnis</name>
    <dbReference type="NCBI Taxonomy" id="1241979"/>
    <lineage>
        <taxon>Bacteria</taxon>
        <taxon>Pseudomonadati</taxon>
        <taxon>Bacteroidota</taxon>
        <taxon>Flavobacteriia</taxon>
        <taxon>Flavobacteriales</taxon>
        <taxon>Weeksellaceae</taxon>
        <taxon>Chryseobacterium group</taxon>
        <taxon>Kaistella</taxon>
    </lineage>
</organism>
<evidence type="ECO:0000313" key="1">
    <source>
        <dbReference type="EMBL" id="AZI33685.1"/>
    </source>
</evidence>
<dbReference type="RefSeq" id="WP_125025326.1">
    <property type="nucleotide sequence ID" value="NZ_CP034159.1"/>
</dbReference>
<dbReference type="Proteomes" id="UP000270185">
    <property type="component" value="Chromosome"/>
</dbReference>
<gene>
    <name evidence="1" type="ORF">EIB73_11030</name>
</gene>
<keyword evidence="2" id="KW-1185">Reference proteome</keyword>
<accession>A0A3G8XJJ5</accession>
<protein>
    <submittedName>
        <fullName evidence="1">Uncharacterized protein</fullName>
    </submittedName>
</protein>
<dbReference type="OrthoDB" id="1245387at2"/>
<reference evidence="2" key="1">
    <citation type="submission" date="2018-11" db="EMBL/GenBank/DDBJ databases">
        <title>Proposal to divide the Flavobacteriaceae and reorganize its genera based on Amino Acid Identity values calculated from whole genome sequences.</title>
        <authorList>
            <person name="Nicholson A.C."/>
            <person name="Gulvik C.A."/>
            <person name="Whitney A.M."/>
            <person name="Humrighouse B.W."/>
            <person name="Bell M."/>
            <person name="Holmes B."/>
            <person name="Steigerwalt A.G."/>
            <person name="Villarma A."/>
            <person name="Sheth M."/>
            <person name="Batra D."/>
            <person name="Pryor J."/>
            <person name="Bernardet J.-F."/>
            <person name="Hugo C."/>
            <person name="Kampfer P."/>
            <person name="Newman J.D."/>
            <person name="McQuiston J.R."/>
        </authorList>
    </citation>
    <scope>NUCLEOTIDE SEQUENCE [LARGE SCALE GENOMIC DNA]</scope>
    <source>
        <strain evidence="2">G0081</strain>
    </source>
</reference>
<evidence type="ECO:0000313" key="2">
    <source>
        <dbReference type="Proteomes" id="UP000270185"/>
    </source>
</evidence>
<proteinExistence type="predicted"/>
<dbReference type="KEGG" id="ccas:EIB73_11030"/>